<organism evidence="3">
    <name type="scientific">marine metagenome</name>
    <dbReference type="NCBI Taxonomy" id="408172"/>
    <lineage>
        <taxon>unclassified sequences</taxon>
        <taxon>metagenomes</taxon>
        <taxon>ecological metagenomes</taxon>
    </lineage>
</organism>
<dbReference type="EMBL" id="UINC01006033">
    <property type="protein sequence ID" value="SVA25061.1"/>
    <property type="molecule type" value="Genomic_DNA"/>
</dbReference>
<dbReference type="PANTHER" id="PTHR11138:SF5">
    <property type="entry name" value="METHIONYL-TRNA FORMYLTRANSFERASE, MITOCHONDRIAL"/>
    <property type="match status" value="1"/>
</dbReference>
<dbReference type="Gene3D" id="3.40.50.12230">
    <property type="match status" value="1"/>
</dbReference>
<name>A0A381UBD8_9ZZZZ</name>
<feature type="domain" description="Formyl transferase N-terminal" evidence="1">
    <location>
        <begin position="5"/>
        <end position="176"/>
    </location>
</feature>
<dbReference type="InterPro" id="IPR005793">
    <property type="entry name" value="Formyl_trans_C"/>
</dbReference>
<dbReference type="SUPFAM" id="SSF53328">
    <property type="entry name" value="Formyltransferase"/>
    <property type="match status" value="1"/>
</dbReference>
<evidence type="ECO:0000313" key="3">
    <source>
        <dbReference type="EMBL" id="SVA25061.1"/>
    </source>
</evidence>
<dbReference type="GO" id="GO:0005829">
    <property type="term" value="C:cytosol"/>
    <property type="evidence" value="ECO:0007669"/>
    <property type="project" value="TreeGrafter"/>
</dbReference>
<evidence type="ECO:0000259" key="1">
    <source>
        <dbReference type="Pfam" id="PF00551"/>
    </source>
</evidence>
<dbReference type="SUPFAM" id="SSF50486">
    <property type="entry name" value="FMT C-terminal domain-like"/>
    <property type="match status" value="1"/>
</dbReference>
<dbReference type="InterPro" id="IPR036477">
    <property type="entry name" value="Formyl_transf_N_sf"/>
</dbReference>
<accession>A0A381UBD8</accession>
<dbReference type="InterPro" id="IPR002376">
    <property type="entry name" value="Formyl_transf_N"/>
</dbReference>
<dbReference type="Pfam" id="PF02911">
    <property type="entry name" value="Formyl_trans_C"/>
    <property type="match status" value="1"/>
</dbReference>
<evidence type="ECO:0000259" key="2">
    <source>
        <dbReference type="Pfam" id="PF02911"/>
    </source>
</evidence>
<dbReference type="Pfam" id="PF00551">
    <property type="entry name" value="Formyl_trans_N"/>
    <property type="match status" value="1"/>
</dbReference>
<dbReference type="CDD" id="cd08369">
    <property type="entry name" value="FMT_core"/>
    <property type="match status" value="1"/>
</dbReference>
<reference evidence="3" key="1">
    <citation type="submission" date="2018-05" db="EMBL/GenBank/DDBJ databases">
        <authorList>
            <person name="Lanie J.A."/>
            <person name="Ng W.-L."/>
            <person name="Kazmierczak K.M."/>
            <person name="Andrzejewski T.M."/>
            <person name="Davidsen T.M."/>
            <person name="Wayne K.J."/>
            <person name="Tettelin H."/>
            <person name="Glass J.I."/>
            <person name="Rusch D."/>
            <person name="Podicherti R."/>
            <person name="Tsui H.-C.T."/>
            <person name="Winkler M.E."/>
        </authorList>
    </citation>
    <scope>NUCLEOTIDE SEQUENCE</scope>
</reference>
<feature type="domain" description="Formyl transferase C-terminal" evidence="2">
    <location>
        <begin position="206"/>
        <end position="295"/>
    </location>
</feature>
<gene>
    <name evidence="3" type="ORF">METZ01_LOCUS77915</name>
</gene>
<protein>
    <recommendedName>
        <fullName evidence="4">Formyl transferase N-terminal domain-containing protein</fullName>
    </recommendedName>
</protein>
<sequence>MQLVIIGHTQMLYNTALLLHQQGHQVNAVITAEAAPENNCTGEDFQKLADSIEAPFLLTNNLDSLEVIELCRGSDVGISINWKTLFHERHINLFRLGILNAHHGDLPKYRGNACSNWAIIEGDQSITASVHFVEGDKLDCGRIVGKRQLRLNENTTITDIYSWSEKVLPELFVQVLDKLQSDESYTLKYADLDSSESFRCYPRLPEYGFIEWNASVKTIHNLIRATCYPFSGAYTYHVCEGKVRKLIVIKSRIVQSQTKDLAMPGHVIKNDKNSGESWIKSGDGILALAECRYENETEAFLPGQRWTSIRMTLGIRVEDWIYMINTQKT</sequence>
<dbReference type="AlphaFoldDB" id="A0A381UBD8"/>
<dbReference type="GO" id="GO:0004479">
    <property type="term" value="F:methionyl-tRNA formyltransferase activity"/>
    <property type="evidence" value="ECO:0007669"/>
    <property type="project" value="TreeGrafter"/>
</dbReference>
<dbReference type="InterPro" id="IPR011034">
    <property type="entry name" value="Formyl_transferase-like_C_sf"/>
</dbReference>
<proteinExistence type="predicted"/>
<dbReference type="PANTHER" id="PTHR11138">
    <property type="entry name" value="METHIONYL-TRNA FORMYLTRANSFERASE"/>
    <property type="match status" value="1"/>
</dbReference>
<evidence type="ECO:0008006" key="4">
    <source>
        <dbReference type="Google" id="ProtNLM"/>
    </source>
</evidence>